<organism evidence="7 8">
    <name type="scientific">Niabella yanshanensis</name>
    <dbReference type="NCBI Taxonomy" id="577386"/>
    <lineage>
        <taxon>Bacteria</taxon>
        <taxon>Pseudomonadati</taxon>
        <taxon>Bacteroidota</taxon>
        <taxon>Chitinophagia</taxon>
        <taxon>Chitinophagales</taxon>
        <taxon>Chitinophagaceae</taxon>
        <taxon>Niabella</taxon>
    </lineage>
</organism>
<dbReference type="Gene3D" id="1.10.10.10">
    <property type="entry name" value="Winged helix-like DNA-binding domain superfamily/Winged helix DNA-binding domain"/>
    <property type="match status" value="1"/>
</dbReference>
<dbReference type="SMART" id="SM00345">
    <property type="entry name" value="HTH_GNTR"/>
    <property type="match status" value="1"/>
</dbReference>
<dbReference type="PANTHER" id="PTHR46577:SF2">
    <property type="entry name" value="TRANSCRIPTIONAL REGULATORY PROTEIN"/>
    <property type="match status" value="1"/>
</dbReference>
<keyword evidence="3" id="KW-0805">Transcription regulation</keyword>
<keyword evidence="4" id="KW-0238">DNA-binding</keyword>
<proteinExistence type="inferred from homology"/>
<dbReference type="Gene3D" id="3.40.640.10">
    <property type="entry name" value="Type I PLP-dependent aspartate aminotransferase-like (Major domain)"/>
    <property type="match status" value="1"/>
</dbReference>
<dbReference type="SUPFAM" id="SSF53383">
    <property type="entry name" value="PLP-dependent transferases"/>
    <property type="match status" value="1"/>
</dbReference>
<keyword evidence="8" id="KW-1185">Reference proteome</keyword>
<evidence type="ECO:0000256" key="3">
    <source>
        <dbReference type="ARBA" id="ARBA00023015"/>
    </source>
</evidence>
<dbReference type="Gene3D" id="3.90.1150.10">
    <property type="entry name" value="Aspartate Aminotransferase, domain 1"/>
    <property type="match status" value="1"/>
</dbReference>
<gene>
    <name evidence="7" type="ORF">U0035_14080</name>
</gene>
<dbReference type="PANTHER" id="PTHR46577">
    <property type="entry name" value="HTH-TYPE TRANSCRIPTIONAL REGULATORY PROTEIN GABR"/>
    <property type="match status" value="1"/>
</dbReference>
<dbReference type="CDD" id="cd07377">
    <property type="entry name" value="WHTH_GntR"/>
    <property type="match status" value="1"/>
</dbReference>
<reference evidence="7 8" key="1">
    <citation type="submission" date="2023-12" db="EMBL/GenBank/DDBJ databases">
        <title>Genome sequencing and assembly of bacterial species from a model synthetic community.</title>
        <authorList>
            <person name="Hogle S.L."/>
        </authorList>
    </citation>
    <scope>NUCLEOTIDE SEQUENCE [LARGE SCALE GENOMIC DNA]</scope>
    <source>
        <strain evidence="7 8">HAMBI_3031</strain>
    </source>
</reference>
<keyword evidence="7" id="KW-0808">Transferase</keyword>
<dbReference type="InterPro" id="IPR036388">
    <property type="entry name" value="WH-like_DNA-bd_sf"/>
</dbReference>
<dbReference type="InterPro" id="IPR015421">
    <property type="entry name" value="PyrdxlP-dep_Trfase_major"/>
</dbReference>
<dbReference type="InterPro" id="IPR036390">
    <property type="entry name" value="WH_DNA-bd_sf"/>
</dbReference>
<dbReference type="CDD" id="cd00609">
    <property type="entry name" value="AAT_like"/>
    <property type="match status" value="1"/>
</dbReference>
<dbReference type="InterPro" id="IPR015422">
    <property type="entry name" value="PyrdxlP-dep_Trfase_small"/>
</dbReference>
<dbReference type="InterPro" id="IPR015424">
    <property type="entry name" value="PyrdxlP-dep_Trfase"/>
</dbReference>
<keyword evidence="7" id="KW-0032">Aminotransferase</keyword>
<dbReference type="Pfam" id="PF00155">
    <property type="entry name" value="Aminotran_1_2"/>
    <property type="match status" value="1"/>
</dbReference>
<comment type="similarity">
    <text evidence="1">In the C-terminal section; belongs to the class-I pyridoxal-phosphate-dependent aminotransferase family.</text>
</comment>
<feature type="domain" description="HTH gntR-type" evidence="6">
    <location>
        <begin position="4"/>
        <end position="72"/>
    </location>
</feature>
<accession>A0ABZ0W147</accession>
<evidence type="ECO:0000313" key="7">
    <source>
        <dbReference type="EMBL" id="WQD36796.1"/>
    </source>
</evidence>
<sequence>MKKEFLYNEIAGNIAHQIRNGVLKTGDRLPSVRMLSAQHGIGINTAKRIFLELESQSLIEPRSKSGYFVSMPRYMRLPLPEASKPLAVARNTEPNELIDSVYSNMARKDLTLFSIGVPSGDLLPLAKLKKEIVLATRGLKDGGTEYEPLQGNEKLRRMIAARSLNWGGRLKDGDIITTNGCMNALVLCLMAVTKPGHTIAIESPCYPGILQLAVSFGLKVLELPTHPVTGIVMDAFKKLLPKIDACLLVPNFNTPLGYCMPDGHKKEVVTLLAQKGIPLIEDDTYGDLHFGAERPKCCKSFDKEGNVLWCGAVSKTLAPGYRVGWVAPGKYKDQILRMKLIQSLSSTTIIHEAVGNFLLTGRYDNHLRQLRKTLQENYNRYAQVIANHFPQGTKISQPQGGLALWMEFPENIDTAELYNDALKKQISIAPGRMFTLQDQFQNCMRLCIGLPWTDSLGLKLQQLGKLACNL</sequence>
<keyword evidence="5" id="KW-0804">Transcription</keyword>
<evidence type="ECO:0000256" key="1">
    <source>
        <dbReference type="ARBA" id="ARBA00005384"/>
    </source>
</evidence>
<dbReference type="RefSeq" id="WP_114790404.1">
    <property type="nucleotide sequence ID" value="NZ_CP139960.1"/>
</dbReference>
<evidence type="ECO:0000259" key="6">
    <source>
        <dbReference type="PROSITE" id="PS50949"/>
    </source>
</evidence>
<evidence type="ECO:0000256" key="5">
    <source>
        <dbReference type="ARBA" id="ARBA00023163"/>
    </source>
</evidence>
<dbReference type="Proteomes" id="UP001325680">
    <property type="component" value="Chromosome"/>
</dbReference>
<evidence type="ECO:0000313" key="8">
    <source>
        <dbReference type="Proteomes" id="UP001325680"/>
    </source>
</evidence>
<dbReference type="InterPro" id="IPR000524">
    <property type="entry name" value="Tscrpt_reg_HTH_GntR"/>
</dbReference>
<dbReference type="EMBL" id="CP139960">
    <property type="protein sequence ID" value="WQD36796.1"/>
    <property type="molecule type" value="Genomic_DNA"/>
</dbReference>
<dbReference type="SUPFAM" id="SSF46785">
    <property type="entry name" value="Winged helix' DNA-binding domain"/>
    <property type="match status" value="1"/>
</dbReference>
<keyword evidence="2" id="KW-0663">Pyridoxal phosphate</keyword>
<name>A0ABZ0W147_9BACT</name>
<evidence type="ECO:0000256" key="2">
    <source>
        <dbReference type="ARBA" id="ARBA00022898"/>
    </source>
</evidence>
<dbReference type="InterPro" id="IPR051446">
    <property type="entry name" value="HTH_trans_reg/aminotransferase"/>
</dbReference>
<dbReference type="PROSITE" id="PS50949">
    <property type="entry name" value="HTH_GNTR"/>
    <property type="match status" value="1"/>
</dbReference>
<dbReference type="GO" id="GO:0008483">
    <property type="term" value="F:transaminase activity"/>
    <property type="evidence" value="ECO:0007669"/>
    <property type="project" value="UniProtKB-KW"/>
</dbReference>
<protein>
    <submittedName>
        <fullName evidence="7">PLP-dependent aminotransferase family protein</fullName>
    </submittedName>
</protein>
<evidence type="ECO:0000256" key="4">
    <source>
        <dbReference type="ARBA" id="ARBA00023125"/>
    </source>
</evidence>
<dbReference type="InterPro" id="IPR004839">
    <property type="entry name" value="Aminotransferase_I/II_large"/>
</dbReference>
<dbReference type="Pfam" id="PF00392">
    <property type="entry name" value="GntR"/>
    <property type="match status" value="1"/>
</dbReference>